<accession>A0A158QNC4</accession>
<keyword evidence="3" id="KW-1185">Reference proteome</keyword>
<feature type="compositionally biased region" description="Basic and acidic residues" evidence="1">
    <location>
        <begin position="41"/>
        <end position="52"/>
    </location>
</feature>
<evidence type="ECO:0000313" key="2">
    <source>
        <dbReference type="EMBL" id="VDO39286.1"/>
    </source>
</evidence>
<organism evidence="4">
    <name type="scientific">Haemonchus placei</name>
    <name type="common">Barber's pole worm</name>
    <dbReference type="NCBI Taxonomy" id="6290"/>
    <lineage>
        <taxon>Eukaryota</taxon>
        <taxon>Metazoa</taxon>
        <taxon>Ecdysozoa</taxon>
        <taxon>Nematoda</taxon>
        <taxon>Chromadorea</taxon>
        <taxon>Rhabditida</taxon>
        <taxon>Rhabditina</taxon>
        <taxon>Rhabditomorpha</taxon>
        <taxon>Strongyloidea</taxon>
        <taxon>Trichostrongylidae</taxon>
        <taxon>Haemonchus</taxon>
    </lineage>
</organism>
<feature type="region of interest" description="Disordered" evidence="1">
    <location>
        <begin position="1"/>
        <end position="52"/>
    </location>
</feature>
<evidence type="ECO:0000313" key="3">
    <source>
        <dbReference type="Proteomes" id="UP000268014"/>
    </source>
</evidence>
<evidence type="ECO:0000256" key="1">
    <source>
        <dbReference type="SAM" id="MobiDB-lite"/>
    </source>
</evidence>
<sequence length="79" mass="8924">MDGNHLSEQERHCAQPGVMPREARYPDGVSPTDMPESMDSLQRRESRLSFESDDISEIKNCAEEGWSQNSEAQCYQSTG</sequence>
<evidence type="ECO:0000313" key="4">
    <source>
        <dbReference type="WBParaSite" id="HPLM_0001013401-mRNA-1"/>
    </source>
</evidence>
<reference evidence="4" key="1">
    <citation type="submission" date="2016-04" db="UniProtKB">
        <authorList>
            <consortium name="WormBaseParasite"/>
        </authorList>
    </citation>
    <scope>IDENTIFICATION</scope>
</reference>
<dbReference type="WBParaSite" id="HPLM_0001013401-mRNA-1">
    <property type="protein sequence ID" value="HPLM_0001013401-mRNA-1"/>
    <property type="gene ID" value="HPLM_0001013401"/>
</dbReference>
<gene>
    <name evidence="2" type="ORF">HPLM_LOCUS10126</name>
</gene>
<dbReference type="EMBL" id="UZAF01017222">
    <property type="protein sequence ID" value="VDO39286.1"/>
    <property type="molecule type" value="Genomic_DNA"/>
</dbReference>
<reference evidence="2 3" key="2">
    <citation type="submission" date="2018-11" db="EMBL/GenBank/DDBJ databases">
        <authorList>
            <consortium name="Pathogen Informatics"/>
        </authorList>
    </citation>
    <scope>NUCLEOTIDE SEQUENCE [LARGE SCALE GENOMIC DNA]</scope>
    <source>
        <strain evidence="2 3">MHpl1</strain>
    </source>
</reference>
<feature type="compositionally biased region" description="Basic and acidic residues" evidence="1">
    <location>
        <begin position="1"/>
        <end position="13"/>
    </location>
</feature>
<dbReference type="Proteomes" id="UP000268014">
    <property type="component" value="Unassembled WGS sequence"/>
</dbReference>
<name>A0A158QNC4_HAEPC</name>
<protein>
    <submittedName>
        <fullName evidence="4">SH3 domain-containing protein</fullName>
    </submittedName>
</protein>
<dbReference type="AlphaFoldDB" id="A0A158QNC4"/>
<proteinExistence type="predicted"/>